<evidence type="ECO:0000313" key="1">
    <source>
        <dbReference type="EMBL" id="KAL0353667.1"/>
    </source>
</evidence>
<name>A0AAW2PFB2_9LAMI</name>
<dbReference type="PANTHER" id="PTHR20961">
    <property type="entry name" value="GLYCOSYLTRANSFERASE"/>
    <property type="match status" value="1"/>
</dbReference>
<reference evidence="1" key="2">
    <citation type="journal article" date="2024" name="Plant">
        <title>Genomic evolution and insights into agronomic trait innovations of Sesamum species.</title>
        <authorList>
            <person name="Miao H."/>
            <person name="Wang L."/>
            <person name="Qu L."/>
            <person name="Liu H."/>
            <person name="Sun Y."/>
            <person name="Le M."/>
            <person name="Wang Q."/>
            <person name="Wei S."/>
            <person name="Zheng Y."/>
            <person name="Lin W."/>
            <person name="Duan Y."/>
            <person name="Cao H."/>
            <person name="Xiong S."/>
            <person name="Wang X."/>
            <person name="Wei L."/>
            <person name="Li C."/>
            <person name="Ma Q."/>
            <person name="Ju M."/>
            <person name="Zhao R."/>
            <person name="Li G."/>
            <person name="Mu C."/>
            <person name="Tian Q."/>
            <person name="Mei H."/>
            <person name="Zhang T."/>
            <person name="Gao T."/>
            <person name="Zhang H."/>
        </authorList>
    </citation>
    <scope>NUCLEOTIDE SEQUENCE</scope>
    <source>
        <strain evidence="1">G01</strain>
    </source>
</reference>
<organism evidence="1">
    <name type="scientific">Sesamum angustifolium</name>
    <dbReference type="NCBI Taxonomy" id="2727405"/>
    <lineage>
        <taxon>Eukaryota</taxon>
        <taxon>Viridiplantae</taxon>
        <taxon>Streptophyta</taxon>
        <taxon>Embryophyta</taxon>
        <taxon>Tracheophyta</taxon>
        <taxon>Spermatophyta</taxon>
        <taxon>Magnoliopsida</taxon>
        <taxon>eudicotyledons</taxon>
        <taxon>Gunneridae</taxon>
        <taxon>Pentapetalae</taxon>
        <taxon>asterids</taxon>
        <taxon>lamiids</taxon>
        <taxon>Lamiales</taxon>
        <taxon>Pedaliaceae</taxon>
        <taxon>Sesamum</taxon>
    </lineage>
</organism>
<sequence length="155" mass="17472">MITMMKELGFLVIVARAEEARNKNKFANTVNSCSVLVGAHGAGLTNELFLPPGTVMVQVEPLGLEWAAANYYGNPAPTMHVHYLRYKIEPEESSLIKLYGRYHSVITDPESVYAKGYPEVQAVYLDQQDVRDNIVRFSKTMLQALKLVRKEPLTR</sequence>
<reference evidence="1" key="1">
    <citation type="submission" date="2020-06" db="EMBL/GenBank/DDBJ databases">
        <authorList>
            <person name="Li T."/>
            <person name="Hu X."/>
            <person name="Zhang T."/>
            <person name="Song X."/>
            <person name="Zhang H."/>
            <person name="Dai N."/>
            <person name="Sheng W."/>
            <person name="Hou X."/>
            <person name="Wei L."/>
        </authorList>
    </citation>
    <scope>NUCLEOTIDE SEQUENCE</scope>
    <source>
        <strain evidence="1">G01</strain>
        <tissue evidence="1">Leaf</tissue>
    </source>
</reference>
<gene>
    <name evidence="1" type="ORF">Sangu_0948000</name>
</gene>
<comment type="caution">
    <text evidence="1">The sequence shown here is derived from an EMBL/GenBank/DDBJ whole genome shotgun (WGS) entry which is preliminary data.</text>
</comment>
<proteinExistence type="predicted"/>
<accession>A0AAW2PFB2</accession>
<dbReference type="AlphaFoldDB" id="A0AAW2PFB2"/>
<dbReference type="EMBL" id="JACGWK010000005">
    <property type="protein sequence ID" value="KAL0353667.1"/>
    <property type="molecule type" value="Genomic_DNA"/>
</dbReference>
<dbReference type="InterPro" id="IPR007657">
    <property type="entry name" value="Glycosyltransferase_61"/>
</dbReference>
<protein>
    <submittedName>
        <fullName evidence="1">Xylan glycosyltransferase MUCI21</fullName>
    </submittedName>
</protein>
<dbReference type="PANTHER" id="PTHR20961:SF108">
    <property type="entry name" value="GLYCOSYLTRANSFERASE"/>
    <property type="match status" value="1"/>
</dbReference>
<dbReference type="GO" id="GO:0016757">
    <property type="term" value="F:glycosyltransferase activity"/>
    <property type="evidence" value="ECO:0007669"/>
    <property type="project" value="InterPro"/>
</dbReference>